<name>A0ABY7CEE9_9BASI</name>
<dbReference type="Proteomes" id="UP001164743">
    <property type="component" value="Chromosome 3A"/>
</dbReference>
<gene>
    <name evidence="1" type="ORF">PtA15_3A446</name>
</gene>
<dbReference type="GeneID" id="77808310"/>
<sequence length="77" mass="8707">MQLRKSPNPSETVARLPRSISVLKNVEMTQPPKKKICLKTDASTSQSHQLVQHLPDFIQEYVARVQDVNSDGHCGFF</sequence>
<organism evidence="1 2">
    <name type="scientific">Puccinia triticina</name>
    <dbReference type="NCBI Taxonomy" id="208348"/>
    <lineage>
        <taxon>Eukaryota</taxon>
        <taxon>Fungi</taxon>
        <taxon>Dikarya</taxon>
        <taxon>Basidiomycota</taxon>
        <taxon>Pucciniomycotina</taxon>
        <taxon>Pucciniomycetes</taxon>
        <taxon>Pucciniales</taxon>
        <taxon>Pucciniaceae</taxon>
        <taxon>Puccinia</taxon>
    </lineage>
</organism>
<evidence type="ECO:0000313" key="1">
    <source>
        <dbReference type="EMBL" id="WAQ83079.1"/>
    </source>
</evidence>
<reference evidence="1" key="1">
    <citation type="submission" date="2022-10" db="EMBL/GenBank/DDBJ databases">
        <title>Puccinia triticina Genome sequencing and assembly.</title>
        <authorList>
            <person name="Li C."/>
        </authorList>
    </citation>
    <scope>NUCLEOTIDE SEQUENCE</scope>
    <source>
        <strain evidence="1">Pt15</strain>
    </source>
</reference>
<proteinExistence type="predicted"/>
<accession>A0ABY7CEE9</accession>
<evidence type="ECO:0000313" key="2">
    <source>
        <dbReference type="Proteomes" id="UP001164743"/>
    </source>
</evidence>
<keyword evidence="2" id="KW-1185">Reference proteome</keyword>
<dbReference type="RefSeq" id="XP_053018634.1">
    <property type="nucleotide sequence ID" value="XM_053167415.1"/>
</dbReference>
<dbReference type="EMBL" id="CP110423">
    <property type="protein sequence ID" value="WAQ83079.1"/>
    <property type="molecule type" value="Genomic_DNA"/>
</dbReference>
<protein>
    <submittedName>
        <fullName evidence="1">Uncharacterized protein</fullName>
    </submittedName>
</protein>